<dbReference type="Pfam" id="PF04203">
    <property type="entry name" value="Sortase"/>
    <property type="match status" value="1"/>
</dbReference>
<evidence type="ECO:0000256" key="4">
    <source>
        <dbReference type="SAM" id="Phobius"/>
    </source>
</evidence>
<dbReference type="InterPro" id="IPR023365">
    <property type="entry name" value="Sortase_dom-sf"/>
</dbReference>
<dbReference type="OrthoDB" id="9806013at2"/>
<feature type="active site" description="Acyl-thioester intermediate" evidence="2">
    <location>
        <position position="271"/>
    </location>
</feature>
<dbReference type="GO" id="GO:0016787">
    <property type="term" value="F:hydrolase activity"/>
    <property type="evidence" value="ECO:0007669"/>
    <property type="project" value="UniProtKB-KW"/>
</dbReference>
<reference evidence="6 8" key="2">
    <citation type="journal article" date="2019" name="Nat. Med.">
        <title>A library of human gut bacterial isolates paired with longitudinal multiomics data enables mechanistic microbiome research.</title>
        <authorList>
            <person name="Poyet M."/>
            <person name="Groussin M."/>
            <person name="Gibbons S.M."/>
            <person name="Avila-Pacheco J."/>
            <person name="Jiang X."/>
            <person name="Kearney S.M."/>
            <person name="Perrotta A.R."/>
            <person name="Berdy B."/>
            <person name="Zhao S."/>
            <person name="Lieberman T.D."/>
            <person name="Swanson P.K."/>
            <person name="Smith M."/>
            <person name="Roesemann S."/>
            <person name="Alexander J.E."/>
            <person name="Rich S.A."/>
            <person name="Livny J."/>
            <person name="Vlamakis H."/>
            <person name="Clish C."/>
            <person name="Bullock K."/>
            <person name="Deik A."/>
            <person name="Scott J."/>
            <person name="Pierce K.A."/>
            <person name="Xavier R.J."/>
            <person name="Alm E.J."/>
        </authorList>
    </citation>
    <scope>NUCLEOTIDE SEQUENCE [LARGE SCALE GENOMIC DNA]</scope>
    <source>
        <strain evidence="6 8">BIOML-A1</strain>
    </source>
</reference>
<sequence length="305" mass="34066">MSNLKTDEDDDFITSASPETEPDEADFAFDVKEKKKKRSSIISRIILIICACVFVFAAVRLVSILLEYKKGNDIYDNIEGNVLDDTPVNITIGEDNQDVTIPFVYNHQALLDINPDGLGFLYVPSVDIRLPIAQTTDNDFYLTHTFDKTYNRNGCLFVDYRIKDGLNASHVIIYGHNMGSGAMFGTLARYKNSGFYQTEGNDVFYIYTEDVIREYKIFTVYITDPISDTFTFNFSNLSGLREYAKNVQAESLYNTGVDISNATQVVTFSTCTDDSKQRVIVSGTYVGESKLDNGTSSEASASASE</sequence>
<evidence type="ECO:0000313" key="7">
    <source>
        <dbReference type="Proteomes" id="UP000095621"/>
    </source>
</evidence>
<keyword evidence="4" id="KW-1133">Transmembrane helix</keyword>
<evidence type="ECO:0000313" key="8">
    <source>
        <dbReference type="Proteomes" id="UP000481964"/>
    </source>
</evidence>
<dbReference type="EMBL" id="WKRD01000008">
    <property type="protein sequence ID" value="MSC58033.1"/>
    <property type="molecule type" value="Genomic_DNA"/>
</dbReference>
<dbReference type="Proteomes" id="UP000095621">
    <property type="component" value="Unassembled WGS sequence"/>
</dbReference>
<keyword evidence="4" id="KW-0472">Membrane</keyword>
<keyword evidence="1" id="KW-0378">Hydrolase</keyword>
<feature type="transmembrane region" description="Helical" evidence="4">
    <location>
        <begin position="41"/>
        <end position="66"/>
    </location>
</feature>
<dbReference type="InterPro" id="IPR005754">
    <property type="entry name" value="Sortase"/>
</dbReference>
<dbReference type="SUPFAM" id="SSF63817">
    <property type="entry name" value="Sortase"/>
    <property type="match status" value="1"/>
</dbReference>
<dbReference type="EMBL" id="CZBU01000004">
    <property type="protein sequence ID" value="CUQ77884.1"/>
    <property type="molecule type" value="Genomic_DNA"/>
</dbReference>
<dbReference type="Gene3D" id="2.40.260.10">
    <property type="entry name" value="Sortase"/>
    <property type="match status" value="1"/>
</dbReference>
<dbReference type="CDD" id="cd05826">
    <property type="entry name" value="Sortase_B"/>
    <property type="match status" value="1"/>
</dbReference>
<feature type="active site" description="Proton donor/acceptor" evidence="2">
    <location>
        <position position="176"/>
    </location>
</feature>
<evidence type="ECO:0000256" key="3">
    <source>
        <dbReference type="SAM" id="MobiDB-lite"/>
    </source>
</evidence>
<keyword evidence="4" id="KW-0812">Transmembrane</keyword>
<proteinExistence type="predicted"/>
<protein>
    <submittedName>
        <fullName evidence="5 6">Sortase</fullName>
    </submittedName>
</protein>
<organism evidence="5 7">
    <name type="scientific">Lachnospira eligens</name>
    <dbReference type="NCBI Taxonomy" id="39485"/>
    <lineage>
        <taxon>Bacteria</taxon>
        <taxon>Bacillati</taxon>
        <taxon>Bacillota</taxon>
        <taxon>Clostridia</taxon>
        <taxon>Lachnospirales</taxon>
        <taxon>Lachnospiraceae</taxon>
        <taxon>Lachnospira</taxon>
    </lineage>
</organism>
<evidence type="ECO:0000313" key="5">
    <source>
        <dbReference type="EMBL" id="CUQ77884.1"/>
    </source>
</evidence>
<accession>A0A174YS06</accession>
<evidence type="ECO:0000313" key="6">
    <source>
        <dbReference type="EMBL" id="MSC58033.1"/>
    </source>
</evidence>
<dbReference type="Proteomes" id="UP000481964">
    <property type="component" value="Unassembled WGS sequence"/>
</dbReference>
<evidence type="ECO:0000256" key="2">
    <source>
        <dbReference type="PIRSR" id="PIRSR605754-1"/>
    </source>
</evidence>
<evidence type="ECO:0000256" key="1">
    <source>
        <dbReference type="ARBA" id="ARBA00022801"/>
    </source>
</evidence>
<feature type="region of interest" description="Disordered" evidence="3">
    <location>
        <begin position="1"/>
        <end position="22"/>
    </location>
</feature>
<dbReference type="RefSeq" id="WP_055215795.1">
    <property type="nucleotide sequence ID" value="NZ_CZBU01000004.1"/>
</dbReference>
<gene>
    <name evidence="5" type="ORF">ERS852490_01787</name>
    <name evidence="6" type="ORF">GKE48_11365</name>
</gene>
<dbReference type="InterPro" id="IPR009835">
    <property type="entry name" value="SrtB"/>
</dbReference>
<reference evidence="5 7" key="1">
    <citation type="submission" date="2015-09" db="EMBL/GenBank/DDBJ databases">
        <authorList>
            <consortium name="Pathogen Informatics"/>
        </authorList>
    </citation>
    <scope>NUCLEOTIDE SEQUENCE [LARGE SCALE GENOMIC DNA]</scope>
    <source>
        <strain evidence="5 7">2789STDY5834875</strain>
    </source>
</reference>
<name>A0A174YS06_9FIRM</name>
<dbReference type="AlphaFoldDB" id="A0A174YS06"/>